<name>A0ABY0NGM2_9HYPH</name>
<dbReference type="Pfam" id="PF09832">
    <property type="entry name" value="DUF2059"/>
    <property type="match status" value="1"/>
</dbReference>
<evidence type="ECO:0000313" key="4">
    <source>
        <dbReference type="Proteomes" id="UP000199468"/>
    </source>
</evidence>
<keyword evidence="1" id="KW-0732">Signal</keyword>
<dbReference type="InterPro" id="IPR018637">
    <property type="entry name" value="DUF2059"/>
</dbReference>
<comment type="caution">
    <text evidence="3">The sequence shown here is derived from an EMBL/GenBank/DDBJ whole genome shotgun (WGS) entry which is preliminary data.</text>
</comment>
<feature type="domain" description="DUF2059" evidence="2">
    <location>
        <begin position="90"/>
        <end position="146"/>
    </location>
</feature>
<sequence>MIRRSLARAALGLALICAAPAFAQAPALTPSHLQVAREVADVTGVTAGITNIYGEFEKSVQDILATRPEMKKDADAVVAALKPEADKRADEMAKTAAEVFARKMTEADLKEIAAFFKSPVGQRYNALRREAMDDLLLVLQPWTVQTSQYLFDRFSQEMRKRGHTF</sequence>
<reference evidence="3 4" key="1">
    <citation type="submission" date="2016-10" db="EMBL/GenBank/DDBJ databases">
        <authorList>
            <person name="Varghese N."/>
            <person name="Submissions S."/>
        </authorList>
    </citation>
    <scope>NUCLEOTIDE SEQUENCE [LARGE SCALE GENOMIC DNA]</scope>
    <source>
        <strain evidence="3 4">DSM 26672</strain>
    </source>
</reference>
<gene>
    <name evidence="3" type="ORF">SAMN05421844_101487</name>
</gene>
<protein>
    <recommendedName>
        <fullName evidence="2">DUF2059 domain-containing protein</fullName>
    </recommendedName>
</protein>
<dbReference type="RefSeq" id="WP_061964300.1">
    <property type="nucleotide sequence ID" value="NZ_FNBZ01000001.1"/>
</dbReference>
<evidence type="ECO:0000256" key="1">
    <source>
        <dbReference type="SAM" id="SignalP"/>
    </source>
</evidence>
<proteinExistence type="predicted"/>
<feature type="signal peptide" evidence="1">
    <location>
        <begin position="1"/>
        <end position="23"/>
    </location>
</feature>
<feature type="chain" id="PRO_5046485216" description="DUF2059 domain-containing protein" evidence="1">
    <location>
        <begin position="24"/>
        <end position="165"/>
    </location>
</feature>
<keyword evidence="4" id="KW-1185">Reference proteome</keyword>
<organism evidence="3 4">
    <name type="scientific">Bosea robiniae</name>
    <dbReference type="NCBI Taxonomy" id="1036780"/>
    <lineage>
        <taxon>Bacteria</taxon>
        <taxon>Pseudomonadati</taxon>
        <taxon>Pseudomonadota</taxon>
        <taxon>Alphaproteobacteria</taxon>
        <taxon>Hyphomicrobiales</taxon>
        <taxon>Boseaceae</taxon>
        <taxon>Bosea</taxon>
    </lineage>
</organism>
<accession>A0ABY0NGM2</accession>
<evidence type="ECO:0000313" key="3">
    <source>
        <dbReference type="EMBL" id="SDF38523.1"/>
    </source>
</evidence>
<evidence type="ECO:0000259" key="2">
    <source>
        <dbReference type="Pfam" id="PF09832"/>
    </source>
</evidence>
<dbReference type="EMBL" id="FNBZ01000001">
    <property type="protein sequence ID" value="SDF38523.1"/>
    <property type="molecule type" value="Genomic_DNA"/>
</dbReference>
<dbReference type="Proteomes" id="UP000199468">
    <property type="component" value="Unassembled WGS sequence"/>
</dbReference>